<sequence length="460" mass="48296">MSRHDHDHDHGPADLGLPSAVLGRATEGCAESRLLVSRRAALGITAGLFSSAFVPRWAEAATGDPRLLVVVLRGGMDGINTVIPHGDGSYNEMRGNIAISRAQSIGLDDFFSLNKALTGFGDLFKAGDAAVVHAAGLPLRNRSHFDCQDNLENGLPGLGSNSTGWMNRLLTAMPQGSPIVSRGAIQIGEAPLLLRGPAPVLGWSPTWFQHPDATLTDRVVQMLRNTDGELAGALERGLKADALAEQVDDGSGWVSTFRQSFRGAGRLLAAADGPRMAVLSVNNFDTHSDQGVTSGYLFDALAELDIALKDFKEAVGDVWKDTVIVMATEFGRTVHVNGTKGTDHGVGTVAMLAGGSVAGGKVLGTWPGIAKKDLYEESDLTPTTDLRAIFKGVLMDHIGVPKDVLDETVFPGSADVPAMTGLVKPSATSGARLAAAAGTYRAAGLRPAAAIARYRQRYGA</sequence>
<comment type="caution">
    <text evidence="1">The sequence shown here is derived from an EMBL/GenBank/DDBJ whole genome shotgun (WGS) entry which is preliminary data.</text>
</comment>
<protein>
    <submittedName>
        <fullName evidence="1">Uncharacterized protein (DUF1501 family)</fullName>
    </submittedName>
</protein>
<evidence type="ECO:0000313" key="1">
    <source>
        <dbReference type="EMBL" id="TDP87618.1"/>
    </source>
</evidence>
<dbReference type="OrthoDB" id="9779968at2"/>
<dbReference type="PANTHER" id="PTHR43737">
    <property type="entry name" value="BLL7424 PROTEIN"/>
    <property type="match status" value="1"/>
</dbReference>
<dbReference type="Pfam" id="PF07394">
    <property type="entry name" value="DUF1501"/>
    <property type="match status" value="1"/>
</dbReference>
<gene>
    <name evidence="1" type="ORF">EDD54_1517</name>
</gene>
<dbReference type="PANTHER" id="PTHR43737:SF1">
    <property type="entry name" value="DUF1501 DOMAIN-CONTAINING PROTEIN"/>
    <property type="match status" value="1"/>
</dbReference>
<evidence type="ECO:0000313" key="2">
    <source>
        <dbReference type="Proteomes" id="UP000294547"/>
    </source>
</evidence>
<dbReference type="AlphaFoldDB" id="A0A4V3CWT8"/>
<name>A0A4V3CWT8_9HYPH</name>
<dbReference type="EMBL" id="SNXY01000006">
    <property type="protein sequence ID" value="TDP87618.1"/>
    <property type="molecule type" value="Genomic_DNA"/>
</dbReference>
<dbReference type="Proteomes" id="UP000294547">
    <property type="component" value="Unassembled WGS sequence"/>
</dbReference>
<organism evidence="1 2">
    <name type="scientific">Oharaeibacter diazotrophicus</name>
    <dbReference type="NCBI Taxonomy" id="1920512"/>
    <lineage>
        <taxon>Bacteria</taxon>
        <taxon>Pseudomonadati</taxon>
        <taxon>Pseudomonadota</taxon>
        <taxon>Alphaproteobacteria</taxon>
        <taxon>Hyphomicrobiales</taxon>
        <taxon>Pleomorphomonadaceae</taxon>
        <taxon>Oharaeibacter</taxon>
    </lineage>
</organism>
<dbReference type="InterPro" id="IPR010869">
    <property type="entry name" value="DUF1501"/>
</dbReference>
<dbReference type="RefSeq" id="WP_126541656.1">
    <property type="nucleotide sequence ID" value="NZ_BSPM01000008.1"/>
</dbReference>
<reference evidence="1 2" key="1">
    <citation type="submission" date="2019-03" db="EMBL/GenBank/DDBJ databases">
        <title>Genomic Encyclopedia of Type Strains, Phase IV (KMG-IV): sequencing the most valuable type-strain genomes for metagenomic binning, comparative biology and taxonomic classification.</title>
        <authorList>
            <person name="Goeker M."/>
        </authorList>
    </citation>
    <scope>NUCLEOTIDE SEQUENCE [LARGE SCALE GENOMIC DNA]</scope>
    <source>
        <strain evidence="1 2">DSM 102969</strain>
    </source>
</reference>
<proteinExistence type="predicted"/>
<keyword evidence="2" id="KW-1185">Reference proteome</keyword>
<accession>A0A4V3CWT8</accession>